<reference evidence="1 2" key="1">
    <citation type="submission" date="2019-03" db="EMBL/GenBank/DDBJ databases">
        <title>The genome sequence of a newly discovered highly antifungal drug resistant Aspergillus species, Aspergillus tanneri NIH 1004.</title>
        <authorList>
            <person name="Mounaud S."/>
            <person name="Singh I."/>
            <person name="Joardar V."/>
            <person name="Pakala S."/>
            <person name="Pakala S."/>
            <person name="Venepally P."/>
            <person name="Hoover J."/>
            <person name="Nierman W."/>
            <person name="Chung J."/>
            <person name="Losada L."/>
        </authorList>
    </citation>
    <scope>NUCLEOTIDE SEQUENCE [LARGE SCALE GENOMIC DNA]</scope>
    <source>
        <strain evidence="1 2">NIH1004</strain>
    </source>
</reference>
<dbReference type="AlphaFoldDB" id="A0A4S3JDD8"/>
<evidence type="ECO:0000313" key="1">
    <source>
        <dbReference type="EMBL" id="THC91131.1"/>
    </source>
</evidence>
<evidence type="ECO:0008006" key="3">
    <source>
        <dbReference type="Google" id="ProtNLM"/>
    </source>
</evidence>
<organism evidence="1 2">
    <name type="scientific">Aspergillus tanneri</name>
    <dbReference type="NCBI Taxonomy" id="1220188"/>
    <lineage>
        <taxon>Eukaryota</taxon>
        <taxon>Fungi</taxon>
        <taxon>Dikarya</taxon>
        <taxon>Ascomycota</taxon>
        <taxon>Pezizomycotina</taxon>
        <taxon>Eurotiomycetes</taxon>
        <taxon>Eurotiomycetidae</taxon>
        <taxon>Eurotiales</taxon>
        <taxon>Aspergillaceae</taxon>
        <taxon>Aspergillus</taxon>
        <taxon>Aspergillus subgen. Circumdati</taxon>
    </lineage>
</organism>
<name>A0A4S3JDD8_9EURO</name>
<dbReference type="VEuPathDB" id="FungiDB:EYZ11_009401"/>
<protein>
    <recommendedName>
        <fullName evidence="3">Transcription factor domain-containing protein</fullName>
    </recommendedName>
</protein>
<keyword evidence="2" id="KW-1185">Reference proteome</keyword>
<gene>
    <name evidence="1" type="ORF">EYZ11_009401</name>
</gene>
<dbReference type="STRING" id="1220188.A0A4S3JDD8"/>
<dbReference type="EMBL" id="SOSA01000444">
    <property type="protein sequence ID" value="THC91131.1"/>
    <property type="molecule type" value="Genomic_DNA"/>
</dbReference>
<accession>A0A4S3JDD8</accession>
<dbReference type="Proteomes" id="UP000308092">
    <property type="component" value="Unassembled WGS sequence"/>
</dbReference>
<proteinExistence type="predicted"/>
<comment type="caution">
    <text evidence="1">The sequence shown here is derived from an EMBL/GenBank/DDBJ whole genome shotgun (WGS) entry which is preliminary data.</text>
</comment>
<sequence>MSDTECLLNLSKSRPALIQRYKNAIQNTFTSANLWQAHSFRLLQAASVYVTCFRNHTESFKIEMRRRLWWHLYVRDMRASEQQGTSPELFRVPFEPVRERLAVTKMTSANIRYETIRTVWHMQRDLKAARVFVAPTVGA</sequence>
<evidence type="ECO:0000313" key="2">
    <source>
        <dbReference type="Proteomes" id="UP000308092"/>
    </source>
</evidence>